<evidence type="ECO:0000259" key="8">
    <source>
        <dbReference type="Pfam" id="PF13742"/>
    </source>
</evidence>
<dbReference type="Pfam" id="PF13742">
    <property type="entry name" value="tRNA_anti_2"/>
    <property type="match status" value="1"/>
</dbReference>
<dbReference type="InterPro" id="IPR020579">
    <property type="entry name" value="Exonuc_VII_lsu_C"/>
</dbReference>
<comment type="catalytic activity">
    <reaction evidence="5 6">
        <text>Exonucleolytic cleavage in either 5'- to 3'- or 3'- to 5'-direction to yield nucleoside 5'-phosphates.</text>
        <dbReference type="EC" id="3.1.11.6"/>
    </reaction>
</comment>
<evidence type="ECO:0000259" key="7">
    <source>
        <dbReference type="Pfam" id="PF02601"/>
    </source>
</evidence>
<dbReference type="GO" id="GO:0008855">
    <property type="term" value="F:exodeoxyribonuclease VII activity"/>
    <property type="evidence" value="ECO:0007669"/>
    <property type="project" value="UniProtKB-UniRule"/>
</dbReference>
<keyword evidence="3 5" id="KW-0378">Hydrolase</keyword>
<gene>
    <name evidence="5 9" type="primary">xseA</name>
    <name evidence="9" type="ORF">C2L71_03445</name>
</gene>
<dbReference type="GO" id="GO:0005737">
    <property type="term" value="C:cytoplasm"/>
    <property type="evidence" value="ECO:0007669"/>
    <property type="project" value="UniProtKB-SubCell"/>
</dbReference>
<comment type="caution">
    <text evidence="9">The sequence shown here is derived from an EMBL/GenBank/DDBJ whole genome shotgun (WGS) entry which is preliminary data.</text>
</comment>
<proteinExistence type="inferred from homology"/>
<comment type="similarity">
    <text evidence="5 6">Belongs to the XseA family.</text>
</comment>
<dbReference type="Pfam" id="PF02601">
    <property type="entry name" value="Exonuc_VII_L"/>
    <property type="match status" value="1"/>
</dbReference>
<comment type="function">
    <text evidence="5">Bidirectionally degrades single-stranded DNA into large acid-insoluble oligonucleotides, which are then degraded further into small acid-soluble oligonucleotides.</text>
</comment>
<comment type="subunit">
    <text evidence="5">Heterooligomer composed of large and small subunits.</text>
</comment>
<name>A0A2K2UDW2_9ACTN</name>
<evidence type="ECO:0000256" key="1">
    <source>
        <dbReference type="ARBA" id="ARBA00022490"/>
    </source>
</evidence>
<evidence type="ECO:0000256" key="4">
    <source>
        <dbReference type="ARBA" id="ARBA00022839"/>
    </source>
</evidence>
<dbReference type="PANTHER" id="PTHR30008:SF0">
    <property type="entry name" value="EXODEOXYRIBONUCLEASE 7 LARGE SUBUNIT"/>
    <property type="match status" value="1"/>
</dbReference>
<dbReference type="EC" id="3.1.11.6" evidence="5"/>
<reference evidence="10" key="1">
    <citation type="submission" date="2018-01" db="EMBL/GenBank/DDBJ databases">
        <title>Rubneribacter badeniensis gen. nov., sp. nov., and Colonibacter rubneri, gen. nov., sp. nov., WGS of new members of the Eggerthellaceae.</title>
        <authorList>
            <person name="Danylec N."/>
            <person name="Stoll D.A."/>
            <person name="Doetsch A."/>
            <person name="Kulling S.E."/>
            <person name="Huch M."/>
        </authorList>
    </citation>
    <scope>NUCLEOTIDE SEQUENCE [LARGE SCALE GENOMIC DNA]</scope>
    <source>
        <strain evidence="10">ResAG-96</strain>
    </source>
</reference>
<feature type="domain" description="OB-fold nucleic acid binding" evidence="8">
    <location>
        <begin position="39"/>
        <end position="128"/>
    </location>
</feature>
<keyword evidence="2 5" id="KW-0540">Nuclease</keyword>
<dbReference type="AlphaFoldDB" id="A0A2K2UDW2"/>
<dbReference type="HAMAP" id="MF_00378">
    <property type="entry name" value="Exonuc_7_L"/>
    <property type="match status" value="1"/>
</dbReference>
<evidence type="ECO:0000256" key="3">
    <source>
        <dbReference type="ARBA" id="ARBA00022801"/>
    </source>
</evidence>
<dbReference type="CDD" id="cd04489">
    <property type="entry name" value="ExoVII_LU_OBF"/>
    <property type="match status" value="1"/>
</dbReference>
<dbReference type="InterPro" id="IPR025824">
    <property type="entry name" value="OB-fold_nuc-bd_dom"/>
</dbReference>
<evidence type="ECO:0000256" key="5">
    <source>
        <dbReference type="HAMAP-Rule" id="MF_00378"/>
    </source>
</evidence>
<dbReference type="InterPro" id="IPR003753">
    <property type="entry name" value="Exonuc_VII_L"/>
</dbReference>
<organism evidence="9 10">
    <name type="scientific">Enteroscipio rubneri</name>
    <dbReference type="NCBI Taxonomy" id="2070686"/>
    <lineage>
        <taxon>Bacteria</taxon>
        <taxon>Bacillati</taxon>
        <taxon>Actinomycetota</taxon>
        <taxon>Coriobacteriia</taxon>
        <taxon>Eggerthellales</taxon>
        <taxon>Eggerthellaceae</taxon>
        <taxon>Enteroscipio</taxon>
    </lineage>
</organism>
<dbReference type="EMBL" id="PPEK01000002">
    <property type="protein sequence ID" value="PNV68408.1"/>
    <property type="molecule type" value="Genomic_DNA"/>
</dbReference>
<accession>A0A2K2UDW2</accession>
<dbReference type="GO" id="GO:0006308">
    <property type="term" value="P:DNA catabolic process"/>
    <property type="evidence" value="ECO:0007669"/>
    <property type="project" value="UniProtKB-UniRule"/>
</dbReference>
<dbReference type="PANTHER" id="PTHR30008">
    <property type="entry name" value="EXODEOXYRIBONUCLEASE 7 LARGE SUBUNIT"/>
    <property type="match status" value="1"/>
</dbReference>
<sequence>MRASEEGERAAALGDALARARAATSRGAVVDDRSDQPLSVSAAMALAKGALEGVAVRLVGEVSEVSNKPGYKAVYFTVKDKSAALPCMMWNNRFRAAGVPLRVGQLVELAGQFTLFAPKGRMNFDVVSLKLAGEGDLRLKVAELARKLEAEGLMDAARKRPLPIYPDVVGLVTSPRGAAVHDVLRTLRRRFPLARVLLAGVAVEGAAAPAGIMEGMRQVVAAGAEVVLVVRGGGSFEDLMTFSDERLARTIARCPVPVVTGIGHEPDTTIADMVADVRASTPTAAAEAVSPARESLERHFSARARTLAACAGRAVERAGADVRRCATRPLFCDAQTVFAAEAQTLDMMGDRLSRALPANLERDRGLVVRQRERLARVMPAAVEREGARMARCRERLVACGGSIVPRFSQQAAVGAARLHDLSPLAVIARGYAVARTAAGTVVKSVEDVTAGDTVDVSVTDGVLNCRVERTRRVDTETVEWEDAV</sequence>
<dbReference type="RefSeq" id="WP_103264469.1">
    <property type="nucleotide sequence ID" value="NZ_CABMLE010000002.1"/>
</dbReference>
<dbReference type="GO" id="GO:0009318">
    <property type="term" value="C:exodeoxyribonuclease VII complex"/>
    <property type="evidence" value="ECO:0007669"/>
    <property type="project" value="UniProtKB-UniRule"/>
</dbReference>
<dbReference type="GO" id="GO:0003676">
    <property type="term" value="F:nucleic acid binding"/>
    <property type="evidence" value="ECO:0007669"/>
    <property type="project" value="InterPro"/>
</dbReference>
<evidence type="ECO:0000256" key="2">
    <source>
        <dbReference type="ARBA" id="ARBA00022722"/>
    </source>
</evidence>
<dbReference type="Proteomes" id="UP000236197">
    <property type="component" value="Unassembled WGS sequence"/>
</dbReference>
<feature type="domain" description="Exonuclease VII large subunit C-terminal" evidence="7">
    <location>
        <begin position="153"/>
        <end position="465"/>
    </location>
</feature>
<evidence type="ECO:0000313" key="9">
    <source>
        <dbReference type="EMBL" id="PNV68408.1"/>
    </source>
</evidence>
<keyword evidence="1 5" id="KW-0963">Cytoplasm</keyword>
<keyword evidence="4 5" id="KW-0269">Exonuclease</keyword>
<comment type="subcellular location">
    <subcellularLocation>
        <location evidence="5 6">Cytoplasm</location>
    </subcellularLocation>
</comment>
<keyword evidence="10" id="KW-1185">Reference proteome</keyword>
<dbReference type="NCBIfam" id="TIGR00237">
    <property type="entry name" value="xseA"/>
    <property type="match status" value="1"/>
</dbReference>
<dbReference type="OrthoDB" id="9802795at2"/>
<evidence type="ECO:0000256" key="6">
    <source>
        <dbReference type="RuleBase" id="RU004355"/>
    </source>
</evidence>
<protein>
    <recommendedName>
        <fullName evidence="5">Exodeoxyribonuclease 7 large subunit</fullName>
        <ecNumber evidence="5">3.1.11.6</ecNumber>
    </recommendedName>
    <alternativeName>
        <fullName evidence="5">Exodeoxyribonuclease VII large subunit</fullName>
        <shortName evidence="5">Exonuclease VII large subunit</shortName>
    </alternativeName>
</protein>
<evidence type="ECO:0000313" key="10">
    <source>
        <dbReference type="Proteomes" id="UP000236197"/>
    </source>
</evidence>